<proteinExistence type="predicted"/>
<keyword evidence="2" id="KW-1185">Reference proteome</keyword>
<evidence type="ECO:0000313" key="2">
    <source>
        <dbReference type="Proteomes" id="UP000308886"/>
    </source>
</evidence>
<comment type="caution">
    <text evidence="1">The sequence shown here is derived from an EMBL/GenBank/DDBJ whole genome shotgun (WGS) entry which is preliminary data.</text>
</comment>
<sequence>MNRSFIAFVRKEVTHIVRDPRTMLIALLIPVVQMILFGFAISTELNDVEVVVATPKMTPAIESKVAQMAQNPYITFRGYITTDKVDHCLSSNEALAVVVFSRDYDRNGKFQIVADASNTTTAQTATGYLTNILSESKAAVAPNVRILFNPQLKSSYNFVPGIMGLIFILICAMLTSVSIVREKETGTMEVLLVSPIRPVMIVVAKMIPYFALACIDLVSILLISRYALDVPLSGSMTALFALSFVYIILALALGLFVSTLVESQMAALLISGMVFMMPVIMLSGMMFPIENMPTVLQWVSNIVPARWYIPAMRKIMIEGLGFGYVAKEGLVLTFMAVALVAISVKRFNNRLQ</sequence>
<name>A0AC61QS82_9BACT</name>
<evidence type="ECO:0000313" key="1">
    <source>
        <dbReference type="EMBL" id="TGX83158.1"/>
    </source>
</evidence>
<reference evidence="1" key="1">
    <citation type="submission" date="2019-04" db="EMBL/GenBank/DDBJ databases">
        <title>Microbes associate with the intestines of laboratory mice.</title>
        <authorList>
            <person name="Navarre W."/>
            <person name="Wong E."/>
            <person name="Huang K."/>
            <person name="Tropini C."/>
            <person name="Ng K."/>
            <person name="Yu B."/>
        </authorList>
    </citation>
    <scope>NUCLEOTIDE SEQUENCE</scope>
    <source>
        <strain evidence="1">NM73_A23</strain>
    </source>
</reference>
<dbReference type="Proteomes" id="UP000308886">
    <property type="component" value="Unassembled WGS sequence"/>
</dbReference>
<gene>
    <name evidence="1" type="ORF">E5358_04230</name>
</gene>
<dbReference type="EMBL" id="SRZC01000005">
    <property type="protein sequence ID" value="TGX83158.1"/>
    <property type="molecule type" value="Genomic_DNA"/>
</dbReference>
<accession>A0AC61QS82</accession>
<protein>
    <submittedName>
        <fullName evidence="1">ABC transporter permease</fullName>
    </submittedName>
</protein>
<organism evidence="1 2">
    <name type="scientific">Palleniella muris</name>
    <dbReference type="NCBI Taxonomy" id="3038145"/>
    <lineage>
        <taxon>Bacteria</taxon>
        <taxon>Pseudomonadati</taxon>
        <taxon>Bacteroidota</taxon>
        <taxon>Bacteroidia</taxon>
        <taxon>Bacteroidales</taxon>
        <taxon>Prevotellaceae</taxon>
        <taxon>Palleniella</taxon>
    </lineage>
</organism>